<evidence type="ECO:0000313" key="4">
    <source>
        <dbReference type="Proteomes" id="UP001497522"/>
    </source>
</evidence>
<feature type="compositionally biased region" description="Basic and acidic residues" evidence="1">
    <location>
        <begin position="106"/>
        <end position="117"/>
    </location>
</feature>
<keyword evidence="2" id="KW-0812">Transmembrane</keyword>
<feature type="region of interest" description="Disordered" evidence="1">
    <location>
        <begin position="46"/>
        <end position="66"/>
    </location>
</feature>
<dbReference type="EMBL" id="OZ023718">
    <property type="protein sequence ID" value="CAK9867277.1"/>
    <property type="molecule type" value="Genomic_DNA"/>
</dbReference>
<keyword evidence="4" id="KW-1185">Reference proteome</keyword>
<protein>
    <submittedName>
        <fullName evidence="3">Uncharacterized protein</fullName>
    </submittedName>
</protein>
<keyword evidence="2" id="KW-0472">Membrane</keyword>
<name>A0ABP1AXF4_9BRYO</name>
<evidence type="ECO:0000256" key="1">
    <source>
        <dbReference type="SAM" id="MobiDB-lite"/>
    </source>
</evidence>
<dbReference type="Proteomes" id="UP001497522">
    <property type="component" value="Chromosome 17"/>
</dbReference>
<feature type="transmembrane region" description="Helical" evidence="2">
    <location>
        <begin position="22"/>
        <end position="39"/>
    </location>
</feature>
<evidence type="ECO:0000256" key="2">
    <source>
        <dbReference type="SAM" id="Phobius"/>
    </source>
</evidence>
<organism evidence="3 4">
    <name type="scientific">Sphagnum jensenii</name>
    <dbReference type="NCBI Taxonomy" id="128206"/>
    <lineage>
        <taxon>Eukaryota</taxon>
        <taxon>Viridiplantae</taxon>
        <taxon>Streptophyta</taxon>
        <taxon>Embryophyta</taxon>
        <taxon>Bryophyta</taxon>
        <taxon>Sphagnophytina</taxon>
        <taxon>Sphagnopsida</taxon>
        <taxon>Sphagnales</taxon>
        <taxon>Sphagnaceae</taxon>
        <taxon>Sphagnum</taxon>
    </lineage>
</organism>
<gene>
    <name evidence="3" type="ORF">CSSPJE1EN2_LOCUS10272</name>
</gene>
<proteinExistence type="predicted"/>
<feature type="compositionally biased region" description="Basic residues" evidence="1">
    <location>
        <begin position="47"/>
        <end position="58"/>
    </location>
</feature>
<evidence type="ECO:0000313" key="3">
    <source>
        <dbReference type="EMBL" id="CAK9867277.1"/>
    </source>
</evidence>
<feature type="region of interest" description="Disordered" evidence="1">
    <location>
        <begin position="78"/>
        <end position="127"/>
    </location>
</feature>
<reference evidence="3" key="1">
    <citation type="submission" date="2024-03" db="EMBL/GenBank/DDBJ databases">
        <authorList>
            <consortium name="ELIXIR-Norway"/>
            <consortium name="Elixir Norway"/>
        </authorList>
    </citation>
    <scope>NUCLEOTIDE SEQUENCE</scope>
</reference>
<keyword evidence="2" id="KW-1133">Transmembrane helix</keyword>
<sequence length="127" mass="14248">MRSGGGEYEEDSDKPGLVQSVLLRWLFGNGAAASAFVFLQDPEERLKKKKKKKKKKRNNSVGSRGLCLTLLVPKHGDHFESIHHRSQRSSQSRRIEPTTGSSEVEEAVRRSRNENPSKIKRFSGEGG</sequence>
<accession>A0ABP1AXF4</accession>